<feature type="transmembrane region" description="Helical" evidence="5">
    <location>
        <begin position="139"/>
        <end position="159"/>
    </location>
</feature>
<evidence type="ECO:0000256" key="1">
    <source>
        <dbReference type="ARBA" id="ARBA00004141"/>
    </source>
</evidence>
<sequence length="355" mass="39041">MLEQKRNRRTVKSNIKNQIKLICQLFCLVAKVIFSSRSIRFSLLCTIFIWTVWLTAIGPSRALSNLCANWEFAFTMVFGSMVAGATSMGGGAVAFPALTKWLHVSPPDAKLFSLAIQSIGMSAASFTIVAMKTPVEWKLIRWVSLGGIPGIFMGTAFLAPLLPPEVIKISFTMMVSSFALILIHLNLTKTERKFTIEHWGKREKFLSIVVGLMGGMISGLVGSGMDVFAYSVMVLLFGLCEKISTPTSVILMAINAITGFLIHNFILGDFVTPVSNYWLAAVPVVVVGAPTGAILCSLMKRQMVVWILISLIVIELLTSLLLIPLTTSVVSAGFFALILFTSFYYLMYRTKLRRA</sequence>
<accession>A0A1D8TR17</accession>
<feature type="transmembrane region" description="Helical" evidence="5">
    <location>
        <begin position="303"/>
        <end position="323"/>
    </location>
</feature>
<evidence type="ECO:0000256" key="4">
    <source>
        <dbReference type="ARBA" id="ARBA00023136"/>
    </source>
</evidence>
<keyword evidence="2 5" id="KW-0812">Transmembrane</keyword>
<evidence type="ECO:0000313" key="6">
    <source>
        <dbReference type="EMBL" id="AOX00098.1"/>
    </source>
</evidence>
<name>A0A1D8TR17_9CYAN</name>
<dbReference type="Proteomes" id="UP000177870">
    <property type="component" value="Chromosome"/>
</dbReference>
<comment type="subcellular location">
    <subcellularLocation>
        <location evidence="5">Cell membrane</location>
        <topology evidence="5">Multi-pass membrane protein</topology>
    </subcellularLocation>
    <subcellularLocation>
        <location evidence="1">Membrane</location>
        <topology evidence="1">Multi-pass membrane protein</topology>
    </subcellularLocation>
</comment>
<feature type="transmembrane region" description="Helical" evidence="5">
    <location>
        <begin position="277"/>
        <end position="296"/>
    </location>
</feature>
<evidence type="ECO:0000256" key="2">
    <source>
        <dbReference type="ARBA" id="ARBA00022692"/>
    </source>
</evidence>
<feature type="transmembrane region" description="Helical" evidence="5">
    <location>
        <begin position="329"/>
        <end position="348"/>
    </location>
</feature>
<dbReference type="PANTHER" id="PTHR31154">
    <property type="entry name" value="MEMBRANE TRANSPORTER PROTEIN"/>
    <property type="match status" value="1"/>
</dbReference>
<feature type="transmembrane region" description="Helical" evidence="5">
    <location>
        <begin position="41"/>
        <end position="60"/>
    </location>
</feature>
<keyword evidence="5" id="KW-1003">Cell membrane</keyword>
<dbReference type="InterPro" id="IPR002781">
    <property type="entry name" value="TM_pro_TauE-like"/>
</dbReference>
<keyword evidence="4 5" id="KW-0472">Membrane</keyword>
<proteinExistence type="inferred from homology"/>
<gene>
    <name evidence="6" type="ORF">BJP34_12160</name>
</gene>
<protein>
    <recommendedName>
        <fullName evidence="5">Probable membrane transporter protein</fullName>
    </recommendedName>
</protein>
<dbReference type="AlphaFoldDB" id="A0A1D8TR17"/>
<dbReference type="KEGG" id="mpro:BJP34_12160"/>
<dbReference type="RefSeq" id="WP_070392569.1">
    <property type="nucleotide sequence ID" value="NZ_CP017599.1"/>
</dbReference>
<evidence type="ECO:0000313" key="7">
    <source>
        <dbReference type="Proteomes" id="UP000177870"/>
    </source>
</evidence>
<feature type="transmembrane region" description="Helical" evidence="5">
    <location>
        <begin position="166"/>
        <end position="185"/>
    </location>
</feature>
<dbReference type="GO" id="GO:0005886">
    <property type="term" value="C:plasma membrane"/>
    <property type="evidence" value="ECO:0007669"/>
    <property type="project" value="UniProtKB-SubCell"/>
</dbReference>
<keyword evidence="3 5" id="KW-1133">Transmembrane helix</keyword>
<comment type="similarity">
    <text evidence="5">Belongs to the 4-toluene sulfonate uptake permease (TSUP) (TC 2.A.102) family.</text>
</comment>
<organism evidence="6 7">
    <name type="scientific">Moorena producens PAL-8-15-08-1</name>
    <dbReference type="NCBI Taxonomy" id="1458985"/>
    <lineage>
        <taxon>Bacteria</taxon>
        <taxon>Bacillati</taxon>
        <taxon>Cyanobacteriota</taxon>
        <taxon>Cyanophyceae</taxon>
        <taxon>Coleofasciculales</taxon>
        <taxon>Coleofasciculaceae</taxon>
        <taxon>Moorena</taxon>
    </lineage>
</organism>
<feature type="transmembrane region" description="Helical" evidence="5">
    <location>
        <begin position="72"/>
        <end position="99"/>
    </location>
</feature>
<dbReference type="STRING" id="1458985.BJP34_12160"/>
<reference evidence="7" key="1">
    <citation type="submission" date="2016-10" db="EMBL/GenBank/DDBJ databases">
        <title>Comparative genomics uncovers the prolific and rare metabolic potential of the cyanobacterial genus Moorea.</title>
        <authorList>
            <person name="Leao T."/>
            <person name="Castelao G."/>
            <person name="Korobeynikov A."/>
            <person name="Monroe E.A."/>
            <person name="Podell S."/>
            <person name="Glukhov E."/>
            <person name="Allen E."/>
            <person name="Gerwick W.H."/>
            <person name="Gerwick L."/>
        </authorList>
    </citation>
    <scope>NUCLEOTIDE SEQUENCE [LARGE SCALE GENOMIC DNA]</scope>
    <source>
        <strain evidence="7">PAL-8-15-08-1</strain>
    </source>
</reference>
<dbReference type="PANTHER" id="PTHR31154:SF4">
    <property type="entry name" value="MEMBRANE TRANSPORTER PROTEIN"/>
    <property type="match status" value="1"/>
</dbReference>
<dbReference type="Pfam" id="PF01925">
    <property type="entry name" value="TauE"/>
    <property type="match status" value="1"/>
</dbReference>
<evidence type="ECO:0000256" key="3">
    <source>
        <dbReference type="ARBA" id="ARBA00022989"/>
    </source>
</evidence>
<feature type="transmembrane region" description="Helical" evidence="5">
    <location>
        <begin position="205"/>
        <end position="237"/>
    </location>
</feature>
<dbReference type="EMBL" id="CP017599">
    <property type="protein sequence ID" value="AOX00098.1"/>
    <property type="molecule type" value="Genomic_DNA"/>
</dbReference>
<evidence type="ECO:0000256" key="5">
    <source>
        <dbReference type="RuleBase" id="RU363041"/>
    </source>
</evidence>